<feature type="compositionally biased region" description="Basic and acidic residues" evidence="2">
    <location>
        <begin position="1066"/>
        <end position="1076"/>
    </location>
</feature>
<evidence type="ECO:0000256" key="2">
    <source>
        <dbReference type="SAM" id="MobiDB-lite"/>
    </source>
</evidence>
<feature type="compositionally biased region" description="Basic and acidic residues" evidence="2">
    <location>
        <begin position="1104"/>
        <end position="1113"/>
    </location>
</feature>
<feature type="compositionally biased region" description="Basic and acidic residues" evidence="2">
    <location>
        <begin position="955"/>
        <end position="968"/>
    </location>
</feature>
<reference evidence="3" key="1">
    <citation type="submission" date="2025-08" db="UniProtKB">
        <authorList>
            <consortium name="Ensembl"/>
        </authorList>
    </citation>
    <scope>IDENTIFICATION</scope>
</reference>
<dbReference type="GO" id="GO:0051726">
    <property type="term" value="P:regulation of cell cycle"/>
    <property type="evidence" value="ECO:0007669"/>
    <property type="project" value="TreeGrafter"/>
</dbReference>
<feature type="region of interest" description="Disordered" evidence="2">
    <location>
        <begin position="245"/>
        <end position="284"/>
    </location>
</feature>
<dbReference type="GO" id="GO:0032007">
    <property type="term" value="P:negative regulation of TOR signaling"/>
    <property type="evidence" value="ECO:0007669"/>
    <property type="project" value="TreeGrafter"/>
</dbReference>
<reference evidence="3" key="2">
    <citation type="submission" date="2025-09" db="UniProtKB">
        <authorList>
            <consortium name="Ensembl"/>
        </authorList>
    </citation>
    <scope>IDENTIFICATION</scope>
</reference>
<keyword evidence="1" id="KW-0175">Coiled coil</keyword>
<protein>
    <submittedName>
        <fullName evidence="3">TSC complex subunit 1</fullName>
    </submittedName>
</protein>
<evidence type="ECO:0000256" key="1">
    <source>
        <dbReference type="SAM" id="Coils"/>
    </source>
</evidence>
<dbReference type="InterPro" id="IPR007483">
    <property type="entry name" value="Hamartin"/>
</dbReference>
<gene>
    <name evidence="3" type="primary">TSC1</name>
</gene>
<dbReference type="GeneTree" id="ENSGT00390000014148"/>
<dbReference type="PANTHER" id="PTHR15154:SF2">
    <property type="entry name" value="HAMARTIN"/>
    <property type="match status" value="1"/>
</dbReference>
<feature type="compositionally biased region" description="Polar residues" evidence="2">
    <location>
        <begin position="460"/>
        <end position="478"/>
    </location>
</feature>
<dbReference type="PANTHER" id="PTHR15154">
    <property type="entry name" value="HAMARTIN"/>
    <property type="match status" value="1"/>
</dbReference>
<dbReference type="AlphaFoldDB" id="A0A2K6EJG6"/>
<feature type="compositionally biased region" description="Polar residues" evidence="2">
    <location>
        <begin position="272"/>
        <end position="284"/>
    </location>
</feature>
<feature type="compositionally biased region" description="Low complexity" evidence="2">
    <location>
        <begin position="255"/>
        <end position="271"/>
    </location>
</feature>
<keyword evidence="4" id="KW-1185">Reference proteome</keyword>
<evidence type="ECO:0000313" key="4">
    <source>
        <dbReference type="Proteomes" id="UP000233160"/>
    </source>
</evidence>
<dbReference type="GO" id="GO:0033596">
    <property type="term" value="C:TSC1-TSC2 complex"/>
    <property type="evidence" value="ECO:0007669"/>
    <property type="project" value="TreeGrafter"/>
</dbReference>
<sequence>MAQQANVGELLSMLDSPMLGVRDDVTAAFKENLSSDRGPMLVNTLVDYYLETNSQPVLHILTTLQEPHDKMDTDVVILTTGVLVLITMLPMIPQSGKQHLLDFFDIFGRLSSWCLKKPGHVAEVYLVHLHASVYALFHRLYGMYPCNFVSFLRSHYSMKENLETFEEVVKPMMEHVRIHPELVTGSKDHELDPRRWKRLETHDVVIECAKISLDPTEASYEDGYSVSHQISARFPHRSADVTASPYVDTQNSYGSATSTPSSTSRLTLNTPGQLPQTLSSPSTRLITEPPQATLWSPSMVCGMTTPPTSPGNVPPDLSHPYSKIFGTTAGGKGTPLGTPATSPPPAPLCHADDYVHMSLPQATATPPRKEERTDSARPCLHRQHHLPNDRGLEEPLGSKGSVALSDLPGFLGDLASEEDSIEKDKEEAAISKELSEITTAEAEPVVPRGGFDSPFYRDSLPSSQRKTHSAASSAQGASMNPEPLHSSLDKLGPDTPKQAFTPIDLPCGSADESPAGDRERQTSLETNILTPSPCKIPPQRGVGFGSGQPPPYDHLFEVALPKTAYHFVSKKTEELLKKAKGNTEEDFLPSTSPMEVLDRLIQQGADAHSKELNKLSLPSKSVDWTHFGGSPPSDEIRTLRDQLLLLHNQLLYERFKRQQHALRNRRLLRKVIKAAALEEHNAAMKDQLKLQEKDIQMWKVSLQKEQARYSQLQEQRDTVVTQLHSQIRQLQHDREEFYNQSQELQTKLEDCRSMIAELRIELKKANNKVCHTELQLSQVSQKLSNSESVQQQMEFLNRQLLVLGEVNELYLEQLQNKHSDTTKEVEMMKAAYRKELEKNRSHVLQQNQRLDTSQKRILELESHLAKKDHLLLEQKKYLEDVKLQARGQLQAAESRYEAQKRITQVFELEILDLYGRLEKDGLLKKLEEEKTEAAEAAEERLDCCDDGCSDSVVGHNEEASGHNGETKTPRPGSTRVSSGSRGGGGSSSSSSELSTPEKPPNQRAGPFSSRWETAMGEPSGSIPTTVGSLPSSKSFLGMKARELFRNKSESQCDEDGVTISSLSETLKTELGKDSGVEAKTPLNLDGPHPSPPTPDSVGQLRIMDYNETHHEHS</sequence>
<feature type="region of interest" description="Disordered" evidence="2">
    <location>
        <begin position="361"/>
        <end position="404"/>
    </location>
</feature>
<feature type="region of interest" description="Disordered" evidence="2">
    <location>
        <begin position="1066"/>
        <end position="1113"/>
    </location>
</feature>
<dbReference type="Proteomes" id="UP000233160">
    <property type="component" value="Unassembled WGS sequence"/>
</dbReference>
<dbReference type="Ensembl" id="ENSPCOT00000006586.1">
    <property type="protein sequence ID" value="ENSPCOP00000001889.1"/>
    <property type="gene ID" value="ENSPCOG00000005694.1"/>
</dbReference>
<name>A0A2K6EJG6_PROCO</name>
<feature type="compositionally biased region" description="Polar residues" evidence="2">
    <location>
        <begin position="1021"/>
        <end position="1033"/>
    </location>
</feature>
<accession>A0A2K6EJG6</accession>
<proteinExistence type="predicted"/>
<dbReference type="Pfam" id="PF04388">
    <property type="entry name" value="Hamartin"/>
    <property type="match status" value="1"/>
</dbReference>
<feature type="coiled-coil region" evidence="1">
    <location>
        <begin position="674"/>
        <end position="768"/>
    </location>
</feature>
<feature type="region of interest" description="Disordered" evidence="2">
    <location>
        <begin position="434"/>
        <end position="522"/>
    </location>
</feature>
<evidence type="ECO:0000313" key="3">
    <source>
        <dbReference type="Ensembl" id="ENSPCOP00000001889.1"/>
    </source>
</evidence>
<organism evidence="3 4">
    <name type="scientific">Propithecus coquereli</name>
    <name type="common">Coquerel's sifaka</name>
    <name type="synonym">Propithecus verreauxi coquereli</name>
    <dbReference type="NCBI Taxonomy" id="379532"/>
    <lineage>
        <taxon>Eukaryota</taxon>
        <taxon>Metazoa</taxon>
        <taxon>Chordata</taxon>
        <taxon>Craniata</taxon>
        <taxon>Vertebrata</taxon>
        <taxon>Euteleostomi</taxon>
        <taxon>Mammalia</taxon>
        <taxon>Eutheria</taxon>
        <taxon>Euarchontoglires</taxon>
        <taxon>Primates</taxon>
        <taxon>Strepsirrhini</taxon>
        <taxon>Lemuriformes</taxon>
        <taxon>Indriidae</taxon>
        <taxon>Propithecus</taxon>
    </lineage>
</organism>
<feature type="region of interest" description="Disordered" evidence="2">
    <location>
        <begin position="955"/>
        <end position="1033"/>
    </location>
</feature>
<dbReference type="GO" id="GO:0008285">
    <property type="term" value="P:negative regulation of cell population proliferation"/>
    <property type="evidence" value="ECO:0007669"/>
    <property type="project" value="TreeGrafter"/>
</dbReference>